<dbReference type="InterPro" id="IPR035089">
    <property type="entry name" value="Phage_sheath_subtilisin"/>
</dbReference>
<dbReference type="InterPro" id="IPR035326">
    <property type="entry name" value="Beta_sandwich_Seath"/>
</dbReference>
<evidence type="ECO:0000259" key="4">
    <source>
        <dbReference type="Pfam" id="PF17482"/>
    </source>
</evidence>
<dbReference type="Gene3D" id="2.60.40.4290">
    <property type="match status" value="1"/>
</dbReference>
<keyword evidence="6" id="KW-1185">Reference proteome</keyword>
<dbReference type="Gene3D" id="3.40.50.11790">
    <property type="match status" value="1"/>
</dbReference>
<dbReference type="Gene3D" id="3.30.1370.220">
    <property type="match status" value="1"/>
</dbReference>
<feature type="domain" description="Tail sheath protein C-terminal" evidence="4">
    <location>
        <begin position="353"/>
        <end position="452"/>
    </location>
</feature>
<feature type="domain" description="Tail sheath protein subtilisin-like" evidence="2">
    <location>
        <begin position="207"/>
        <end position="345"/>
    </location>
</feature>
<dbReference type="Pfam" id="PF17482">
    <property type="entry name" value="Phage_sheath_1C"/>
    <property type="match status" value="1"/>
</dbReference>
<comment type="caution">
    <text evidence="5">The sequence shown here is derived from an EMBL/GenBank/DDBJ whole genome shotgun (WGS) entry which is preliminary data.</text>
</comment>
<name>A0ABW1UDI7_9LACO</name>
<dbReference type="InterPro" id="IPR020287">
    <property type="entry name" value="Tail_sheath_C"/>
</dbReference>
<dbReference type="RefSeq" id="WP_125575319.1">
    <property type="nucleotide sequence ID" value="NZ_JBHSSO010000069.1"/>
</dbReference>
<protein>
    <submittedName>
        <fullName evidence="5">Phage tail sheath C-terminal domain-containing protein</fullName>
    </submittedName>
</protein>
<reference evidence="6" key="1">
    <citation type="journal article" date="2019" name="Int. J. Syst. Evol. Microbiol.">
        <title>The Global Catalogue of Microorganisms (GCM) 10K type strain sequencing project: providing services to taxonomists for standard genome sequencing and annotation.</title>
        <authorList>
            <consortium name="The Broad Institute Genomics Platform"/>
            <consortium name="The Broad Institute Genome Sequencing Center for Infectious Disease"/>
            <person name="Wu L."/>
            <person name="Ma J."/>
        </authorList>
    </citation>
    <scope>NUCLEOTIDE SEQUENCE [LARGE SCALE GENOMIC DNA]</scope>
    <source>
        <strain evidence="6">CCM 8893</strain>
    </source>
</reference>
<dbReference type="Proteomes" id="UP001596258">
    <property type="component" value="Unassembled WGS sequence"/>
</dbReference>
<gene>
    <name evidence="5" type="ORF">ACFP1M_10830</name>
</gene>
<dbReference type="Gene3D" id="3.30.360.90">
    <property type="match status" value="1"/>
</dbReference>
<evidence type="ECO:0000313" key="6">
    <source>
        <dbReference type="Proteomes" id="UP001596258"/>
    </source>
</evidence>
<dbReference type="EMBL" id="JBHSSO010000069">
    <property type="protein sequence ID" value="MFC6290665.1"/>
    <property type="molecule type" value="Genomic_DNA"/>
</dbReference>
<comment type="similarity">
    <text evidence="1">Belongs to the myoviridae tail sheath protein family.</text>
</comment>
<accession>A0ABW1UDI7</accession>
<evidence type="ECO:0000313" key="5">
    <source>
        <dbReference type="EMBL" id="MFC6290665.1"/>
    </source>
</evidence>
<sequence>MAGGIWTTQNKVRPGAYINTIGAPQAKADATSGRVLLVNGVQLDWGPQGIVELDSGSDFQALLGAPLSDSKLVTIREALRGAVTVLYLNLNGGKTATISDEALPWNFTANYAGTKGNELTVAVTKDAADETRLTVQFLYGTAIVDEQVIHTTTAAGLKSNDFVTVKLTDESSAQTKLEALAGKTTYKLAGGVTTPVDVTEVLSDTLATKTFNVATTAGYPVDSNVHALLAQLIEDLRDNEGYKVTAVVPGVEGLDYDHEAITAVINGVELTDGEKLDATTAAAYVAGVASAAGATGSLTYVAYPDAVDANPRLTNEATIRNLANGYIVFTARRDGSVVVEQDINTLTTFTEAKPKDFHKNRTIRTLDAIANDTQDVFESQFIGKVNNDSTGRDLFKANRVAYLRTLETAGAIGSFDPSDLTVEPGDDKDSILVTLGITPVDAMEKLYMTITVY</sequence>
<evidence type="ECO:0000256" key="1">
    <source>
        <dbReference type="ARBA" id="ARBA00008005"/>
    </source>
</evidence>
<organism evidence="5 6">
    <name type="scientific">Levilactobacillus angrenensis</name>
    <dbReference type="NCBI Taxonomy" id="2486020"/>
    <lineage>
        <taxon>Bacteria</taxon>
        <taxon>Bacillati</taxon>
        <taxon>Bacillota</taxon>
        <taxon>Bacilli</taxon>
        <taxon>Lactobacillales</taxon>
        <taxon>Lactobacillaceae</taxon>
        <taxon>Levilactobacillus</taxon>
    </lineage>
</organism>
<feature type="domain" description="Phage tail sheath protein-like beta-sandwich" evidence="3">
    <location>
        <begin position="94"/>
        <end position="191"/>
    </location>
</feature>
<evidence type="ECO:0000259" key="3">
    <source>
        <dbReference type="Pfam" id="PF17481"/>
    </source>
</evidence>
<dbReference type="Gene3D" id="3.30.1490.360">
    <property type="match status" value="1"/>
</dbReference>
<proteinExistence type="inferred from homology"/>
<evidence type="ECO:0000259" key="2">
    <source>
        <dbReference type="Pfam" id="PF04984"/>
    </source>
</evidence>
<dbReference type="Pfam" id="PF04984">
    <property type="entry name" value="Phage_sheath_1"/>
    <property type="match status" value="1"/>
</dbReference>
<dbReference type="Pfam" id="PF17481">
    <property type="entry name" value="Phage_sheath_domII"/>
    <property type="match status" value="1"/>
</dbReference>